<evidence type="ECO:0000259" key="2">
    <source>
        <dbReference type="PROSITE" id="PS51186"/>
    </source>
</evidence>
<organism evidence="4 5">
    <name type="scientific">Sphingobium limneticum</name>
    <dbReference type="NCBI Taxonomy" id="1007511"/>
    <lineage>
        <taxon>Bacteria</taxon>
        <taxon>Pseudomonadati</taxon>
        <taxon>Pseudomonadota</taxon>
        <taxon>Alphaproteobacteria</taxon>
        <taxon>Sphingomonadales</taxon>
        <taxon>Sphingomonadaceae</taxon>
        <taxon>Sphingobium</taxon>
    </lineage>
</organism>
<keyword evidence="6" id="KW-1185">Reference proteome</keyword>
<dbReference type="Proteomes" id="UP000325933">
    <property type="component" value="Unassembled WGS sequence"/>
</dbReference>
<feature type="domain" description="N-acetyltransferase" evidence="2">
    <location>
        <begin position="1"/>
        <end position="160"/>
    </location>
</feature>
<reference evidence="5 6" key="1">
    <citation type="submission" date="2019-09" db="EMBL/GenBank/DDBJ databases">
        <authorList>
            <person name="Feng G."/>
        </authorList>
    </citation>
    <scope>NUCLEOTIDE SEQUENCE [LARGE SCALE GENOMIC DNA]</scope>
    <source>
        <strain evidence="4 5">KACC 19283</strain>
        <strain evidence="3 6">KACC 19284</strain>
    </source>
</reference>
<gene>
    <name evidence="4" type="ORF">F4U95_11510</name>
    <name evidence="3" type="ORF">F4U96_11565</name>
</gene>
<protein>
    <submittedName>
        <fullName evidence="4">GNAT family N-acetyltransferase</fullName>
    </submittedName>
</protein>
<dbReference type="PANTHER" id="PTHR13947">
    <property type="entry name" value="GNAT FAMILY N-ACETYLTRANSFERASE"/>
    <property type="match status" value="1"/>
</dbReference>
<evidence type="ECO:0000313" key="6">
    <source>
        <dbReference type="Proteomes" id="UP000326364"/>
    </source>
</evidence>
<dbReference type="InterPro" id="IPR000182">
    <property type="entry name" value="GNAT_dom"/>
</dbReference>
<dbReference type="SUPFAM" id="SSF55729">
    <property type="entry name" value="Acyl-CoA N-acyltransferases (Nat)"/>
    <property type="match status" value="1"/>
</dbReference>
<dbReference type="InterPro" id="IPR050769">
    <property type="entry name" value="NAT_camello-type"/>
</dbReference>
<dbReference type="PANTHER" id="PTHR13947:SF37">
    <property type="entry name" value="LD18367P"/>
    <property type="match status" value="1"/>
</dbReference>
<evidence type="ECO:0000313" key="4">
    <source>
        <dbReference type="EMBL" id="KAA9029838.1"/>
    </source>
</evidence>
<dbReference type="AlphaFoldDB" id="A0A5J5I3V1"/>
<dbReference type="EMBL" id="VYQB01000007">
    <property type="protein sequence ID" value="KAA9016859.1"/>
    <property type="molecule type" value="Genomic_DNA"/>
</dbReference>
<evidence type="ECO:0000313" key="3">
    <source>
        <dbReference type="EMBL" id="KAA9016859.1"/>
    </source>
</evidence>
<dbReference type="CDD" id="cd04301">
    <property type="entry name" value="NAT_SF"/>
    <property type="match status" value="1"/>
</dbReference>
<evidence type="ECO:0000256" key="1">
    <source>
        <dbReference type="ARBA" id="ARBA00022679"/>
    </source>
</evidence>
<keyword evidence="1 4" id="KW-0808">Transferase</keyword>
<proteinExistence type="predicted"/>
<evidence type="ECO:0000313" key="5">
    <source>
        <dbReference type="Proteomes" id="UP000325933"/>
    </source>
</evidence>
<dbReference type="EMBL" id="VYQA01000007">
    <property type="protein sequence ID" value="KAA9029838.1"/>
    <property type="molecule type" value="Genomic_DNA"/>
</dbReference>
<dbReference type="Pfam" id="PF00583">
    <property type="entry name" value="Acetyltransf_1"/>
    <property type="match status" value="1"/>
</dbReference>
<comment type="caution">
    <text evidence="4">The sequence shown here is derived from an EMBL/GenBank/DDBJ whole genome shotgun (WGS) entry which is preliminary data.</text>
</comment>
<sequence length="160" mass="17555">MTIRRFTPADQPGVLDLILTIQRDEYGIAITAQDQPDLSNIPAFYQNGTGDFWVAQDNGALVGTIALKDIGSGQAALRKMFVAASHRGRTVGVAQALLDRLKADARDRSVRQLWLGTTDRFLAAHRFYEKNGFGLVAAENLPAQFPRMAVDSRFYGLSLG</sequence>
<dbReference type="Proteomes" id="UP000326364">
    <property type="component" value="Unassembled WGS sequence"/>
</dbReference>
<dbReference type="Gene3D" id="3.40.630.30">
    <property type="match status" value="1"/>
</dbReference>
<accession>A0A5J5I3V1</accession>
<name>A0A5J5I3V1_9SPHN</name>
<dbReference type="PROSITE" id="PS51186">
    <property type="entry name" value="GNAT"/>
    <property type="match status" value="1"/>
</dbReference>
<dbReference type="InterPro" id="IPR016181">
    <property type="entry name" value="Acyl_CoA_acyltransferase"/>
</dbReference>
<dbReference type="GO" id="GO:0008080">
    <property type="term" value="F:N-acetyltransferase activity"/>
    <property type="evidence" value="ECO:0007669"/>
    <property type="project" value="InterPro"/>
</dbReference>